<reference evidence="16" key="1">
    <citation type="submission" date="2022-11" db="EMBL/GenBank/DDBJ databases">
        <title>Centuries of genome instability and evolution in soft-shell clam transmissible cancer (bioRxiv).</title>
        <authorList>
            <person name="Hart S.F.M."/>
            <person name="Yonemitsu M.A."/>
            <person name="Giersch R.M."/>
            <person name="Beal B.F."/>
            <person name="Arriagada G."/>
            <person name="Davis B.W."/>
            <person name="Ostrander E.A."/>
            <person name="Goff S.P."/>
            <person name="Metzger M.J."/>
        </authorList>
    </citation>
    <scope>NUCLEOTIDE SEQUENCE</scope>
    <source>
        <strain evidence="16">MELC-2E11</strain>
        <tissue evidence="16">Siphon/mantle</tissue>
    </source>
</reference>
<dbReference type="Proteomes" id="UP001164746">
    <property type="component" value="Chromosome 15"/>
</dbReference>
<accession>A0ABY7G3L0</accession>
<feature type="domain" description="DUF1736" evidence="15">
    <location>
        <begin position="522"/>
        <end position="594"/>
    </location>
</feature>
<protein>
    <recommendedName>
        <fullName evidence="5">dolichyl-phosphate-mannose--protein mannosyltransferase</fullName>
        <ecNumber evidence="5">2.4.1.109</ecNumber>
    </recommendedName>
</protein>
<feature type="repeat" description="TPR" evidence="13">
    <location>
        <begin position="910"/>
        <end position="943"/>
    </location>
</feature>
<feature type="repeat" description="TPR" evidence="13">
    <location>
        <begin position="706"/>
        <end position="739"/>
    </location>
</feature>
<dbReference type="EC" id="2.4.1.109" evidence="5"/>
<dbReference type="EMBL" id="CP111026">
    <property type="protein sequence ID" value="WAR28109.1"/>
    <property type="molecule type" value="Genomic_DNA"/>
</dbReference>
<proteinExistence type="inferred from homology"/>
<evidence type="ECO:0000256" key="9">
    <source>
        <dbReference type="ARBA" id="ARBA00022803"/>
    </source>
</evidence>
<dbReference type="Pfam" id="PF13181">
    <property type="entry name" value="TPR_8"/>
    <property type="match status" value="1"/>
</dbReference>
<comment type="pathway">
    <text evidence="3">Protein modification; protein glycosylation.</text>
</comment>
<feature type="transmembrane region" description="Helical" evidence="14">
    <location>
        <begin position="434"/>
        <end position="459"/>
    </location>
</feature>
<evidence type="ECO:0000256" key="1">
    <source>
        <dbReference type="ARBA" id="ARBA00004141"/>
    </source>
</evidence>
<evidence type="ECO:0000256" key="13">
    <source>
        <dbReference type="PROSITE-ProRule" id="PRU00339"/>
    </source>
</evidence>
<feature type="transmembrane region" description="Helical" evidence="14">
    <location>
        <begin position="547"/>
        <end position="564"/>
    </location>
</feature>
<dbReference type="SMART" id="SM00028">
    <property type="entry name" value="TPR"/>
    <property type="match status" value="7"/>
</dbReference>
<evidence type="ECO:0000259" key="15">
    <source>
        <dbReference type="Pfam" id="PF08409"/>
    </source>
</evidence>
<evidence type="ECO:0000256" key="4">
    <source>
        <dbReference type="ARBA" id="ARBA00007882"/>
    </source>
</evidence>
<dbReference type="InterPro" id="IPR052346">
    <property type="entry name" value="O-mannosyl-transferase_TMTC"/>
</dbReference>
<name>A0ABY7G3L0_MYAAR</name>
<evidence type="ECO:0000313" key="16">
    <source>
        <dbReference type="EMBL" id="WAR28109.1"/>
    </source>
</evidence>
<dbReference type="PANTHER" id="PTHR44227:SF3">
    <property type="entry name" value="PROTEIN O-MANNOSYL-TRANSFERASE TMTC4"/>
    <property type="match status" value="1"/>
</dbReference>
<dbReference type="SUPFAM" id="SSF48452">
    <property type="entry name" value="TPR-like"/>
    <property type="match status" value="1"/>
</dbReference>
<comment type="subcellular location">
    <subcellularLocation>
        <location evidence="2">Endoplasmic reticulum</location>
    </subcellularLocation>
    <subcellularLocation>
        <location evidence="1">Membrane</location>
        <topology evidence="1">Multi-pass membrane protein</topology>
    </subcellularLocation>
</comment>
<comment type="similarity">
    <text evidence="4">Belongs to the TMTC family.</text>
</comment>
<gene>
    <name evidence="16" type="ORF">MAR_013813</name>
</gene>
<feature type="transmembrane region" description="Helical" evidence="14">
    <location>
        <begin position="584"/>
        <end position="602"/>
    </location>
</feature>
<evidence type="ECO:0000256" key="3">
    <source>
        <dbReference type="ARBA" id="ARBA00004922"/>
    </source>
</evidence>
<evidence type="ECO:0000256" key="14">
    <source>
        <dbReference type="SAM" id="Phobius"/>
    </source>
</evidence>
<keyword evidence="17" id="KW-1185">Reference proteome</keyword>
<keyword evidence="9 13" id="KW-0802">TPR repeat</keyword>
<dbReference type="PROSITE" id="PS50005">
    <property type="entry name" value="TPR"/>
    <property type="match status" value="6"/>
</dbReference>
<feature type="repeat" description="TPR" evidence="13">
    <location>
        <begin position="774"/>
        <end position="807"/>
    </location>
</feature>
<keyword evidence="12 14" id="KW-0472">Membrane</keyword>
<feature type="transmembrane region" description="Helical" evidence="14">
    <location>
        <begin position="644"/>
        <end position="677"/>
    </location>
</feature>
<dbReference type="InterPro" id="IPR011990">
    <property type="entry name" value="TPR-like_helical_dom_sf"/>
</dbReference>
<feature type="transmembrane region" description="Helical" evidence="14">
    <location>
        <begin position="614"/>
        <end position="632"/>
    </location>
</feature>
<evidence type="ECO:0000256" key="6">
    <source>
        <dbReference type="ARBA" id="ARBA00022679"/>
    </source>
</evidence>
<evidence type="ECO:0000256" key="2">
    <source>
        <dbReference type="ARBA" id="ARBA00004240"/>
    </source>
</evidence>
<evidence type="ECO:0000313" key="17">
    <source>
        <dbReference type="Proteomes" id="UP001164746"/>
    </source>
</evidence>
<feature type="transmembrane region" description="Helical" evidence="14">
    <location>
        <begin position="281"/>
        <end position="300"/>
    </location>
</feature>
<keyword evidence="7 14" id="KW-0812">Transmembrane</keyword>
<dbReference type="Gene3D" id="1.25.40.10">
    <property type="entry name" value="Tetratricopeptide repeat domain"/>
    <property type="match status" value="3"/>
</dbReference>
<sequence>MYLNAVHLLKVFLQLGASNCDLELLKRKCDMFTATLSTKVLTVYVNKRGRVKTIDKTGHAEQLIQTGHAEQMIQTGHTKQEIQTGHTEQVIQPGHTEQEIQTGHTEQEIQPGHTEQIIQTGHIEQVIQTGHTKHVIQTGHSEQVIQTGHTDQVIQTGHTEQVIQTGHTVLMIQPGHTEQVIQTRHTEQVIQPGHAAQIIQTGHTEQVIQTGHIEQMIQTEHTEQVIQTGHIEQRSHRYKNGYFMNGAAVNGAGSLEPDLPDPAISFRPNPENFLPIPRLKYSHAAALVFMISVTCFVITYNGDFVFDDSEAIVGNKDLLPDTPVANMELCTSGRFKSSLLPHSEHSPSRRRLRATPPYVLNTVWWLLCFHGNGVTRVQGGEVVTVVHHSVSGIVGRADLLCAVLFILSFLLYVKACSIDCEEKDDRYIISRPEGFSIVWLLASMCLCMLSGICSAYDIVVLCGVDLLDLIGLRRKHRTSANGNGKAQLRQPPAWLLSLVKRHLVLLCTGLLVILYRWRLMGSTPPVFQVFDNPHSFVNGTILRALNYNYLYSINMWLMLNPWWLCFDWSMGCVPVIESFTDPRILAAIVIWIFIGCLVWACLKAPITSDQRCMTMALALIIIPFLPASNMFFRVGFVIAERILYLSSIGFCMLVVLVITLMFFQPVFLCMFVLYGVFMARSVQRSAQWKHEMDLFTSGAHVCPRNAKVHYNIAKLNADHGNTDVAIERYRYAIELNPRYDQAMNNLGNILKDRNDLIEAELLLQSAVDIREEFAAAWMNLGIVKATLKKFSEAEKCYYRAITHRRKYPDCFYNLGNLYLDVKQYDRAIEAWTNATRLKPTHLNAWTNMAIVYDSLEKYDTSIEVGKQGLKYLPNEPQLYFNIGNSYGKISKFEESSKYFEKAMQLAPTKALYVANYAVLYHRWGKLEEAEQLYRKALALNPNEPNVQTNLAMLDKKKNRGEKTS</sequence>
<evidence type="ECO:0000256" key="12">
    <source>
        <dbReference type="ARBA" id="ARBA00023136"/>
    </source>
</evidence>
<keyword evidence="6" id="KW-0808">Transferase</keyword>
<feature type="transmembrane region" description="Helical" evidence="14">
    <location>
        <begin position="493"/>
        <end position="515"/>
    </location>
</feature>
<evidence type="ECO:0000256" key="11">
    <source>
        <dbReference type="ARBA" id="ARBA00022989"/>
    </source>
</evidence>
<keyword evidence="11 14" id="KW-1133">Transmembrane helix</keyword>
<keyword evidence="10" id="KW-0256">Endoplasmic reticulum</keyword>
<dbReference type="Pfam" id="PF13424">
    <property type="entry name" value="TPR_12"/>
    <property type="match status" value="1"/>
</dbReference>
<keyword evidence="8" id="KW-0677">Repeat</keyword>
<dbReference type="Pfam" id="PF13374">
    <property type="entry name" value="TPR_10"/>
    <property type="match status" value="1"/>
</dbReference>
<evidence type="ECO:0000256" key="7">
    <source>
        <dbReference type="ARBA" id="ARBA00022692"/>
    </source>
</evidence>
<dbReference type="InterPro" id="IPR013618">
    <property type="entry name" value="TMTC_DUF1736"/>
</dbReference>
<dbReference type="PROSITE" id="PS50293">
    <property type="entry name" value="TPR_REGION"/>
    <property type="match status" value="2"/>
</dbReference>
<feature type="repeat" description="TPR" evidence="13">
    <location>
        <begin position="876"/>
        <end position="909"/>
    </location>
</feature>
<dbReference type="Pfam" id="PF08409">
    <property type="entry name" value="TMTC_DUF1736"/>
    <property type="match status" value="1"/>
</dbReference>
<evidence type="ECO:0000256" key="10">
    <source>
        <dbReference type="ARBA" id="ARBA00022824"/>
    </source>
</evidence>
<dbReference type="Pfam" id="PF00515">
    <property type="entry name" value="TPR_1"/>
    <property type="match status" value="1"/>
</dbReference>
<evidence type="ECO:0000256" key="5">
    <source>
        <dbReference type="ARBA" id="ARBA00012839"/>
    </source>
</evidence>
<dbReference type="InterPro" id="IPR019734">
    <property type="entry name" value="TPR_rpt"/>
</dbReference>
<feature type="repeat" description="TPR" evidence="13">
    <location>
        <begin position="808"/>
        <end position="841"/>
    </location>
</feature>
<feature type="repeat" description="TPR" evidence="13">
    <location>
        <begin position="842"/>
        <end position="875"/>
    </location>
</feature>
<organism evidence="16 17">
    <name type="scientific">Mya arenaria</name>
    <name type="common">Soft-shell clam</name>
    <dbReference type="NCBI Taxonomy" id="6604"/>
    <lineage>
        <taxon>Eukaryota</taxon>
        <taxon>Metazoa</taxon>
        <taxon>Spiralia</taxon>
        <taxon>Lophotrochozoa</taxon>
        <taxon>Mollusca</taxon>
        <taxon>Bivalvia</taxon>
        <taxon>Autobranchia</taxon>
        <taxon>Heteroconchia</taxon>
        <taxon>Euheterodonta</taxon>
        <taxon>Imparidentia</taxon>
        <taxon>Neoheterodontei</taxon>
        <taxon>Myida</taxon>
        <taxon>Myoidea</taxon>
        <taxon>Myidae</taxon>
        <taxon>Mya</taxon>
    </lineage>
</organism>
<evidence type="ECO:0000256" key="8">
    <source>
        <dbReference type="ARBA" id="ARBA00022737"/>
    </source>
</evidence>
<dbReference type="PANTHER" id="PTHR44227">
    <property type="match status" value="1"/>
</dbReference>
<feature type="transmembrane region" description="Helical" evidence="14">
    <location>
        <begin position="393"/>
        <end position="413"/>
    </location>
</feature>